<proteinExistence type="predicted"/>
<dbReference type="InterPro" id="IPR051701">
    <property type="entry name" value="Mito_OM_Translocase_MSP1"/>
</dbReference>
<sequence>MGATNRPQDVDPAILRRMSARFVVPVPSSKQREQILRIFILLELCSYKILILYLVQTTSVRMFTDYEKSFGNYIVDADG</sequence>
<keyword evidence="3" id="KW-0472">Membrane</keyword>
<keyword evidence="3" id="KW-1133">Transmembrane helix</keyword>
<dbReference type="AlphaFoldDB" id="A0A1I7WWU5"/>
<dbReference type="Proteomes" id="UP000095283">
    <property type="component" value="Unplaced"/>
</dbReference>
<accession>A0A1I7WWU5</accession>
<keyword evidence="4" id="KW-1185">Reference proteome</keyword>
<dbReference type="PANTHER" id="PTHR45644:SF3">
    <property type="entry name" value="FI08533P-RELATED"/>
    <property type="match status" value="1"/>
</dbReference>
<feature type="transmembrane region" description="Helical" evidence="3">
    <location>
        <begin position="35"/>
        <end position="55"/>
    </location>
</feature>
<dbReference type="WBParaSite" id="Hba_09675">
    <property type="protein sequence ID" value="Hba_09675"/>
    <property type="gene ID" value="Hba_09675"/>
</dbReference>
<evidence type="ECO:0000256" key="3">
    <source>
        <dbReference type="SAM" id="Phobius"/>
    </source>
</evidence>
<dbReference type="InterPro" id="IPR027417">
    <property type="entry name" value="P-loop_NTPase"/>
</dbReference>
<keyword evidence="1" id="KW-0547">Nucleotide-binding</keyword>
<dbReference type="Gene3D" id="1.10.8.60">
    <property type="match status" value="1"/>
</dbReference>
<keyword evidence="3" id="KW-0812">Transmembrane</keyword>
<reference evidence="5" key="1">
    <citation type="submission" date="2016-11" db="UniProtKB">
        <authorList>
            <consortium name="WormBaseParasite"/>
        </authorList>
    </citation>
    <scope>IDENTIFICATION</scope>
</reference>
<protein>
    <submittedName>
        <fullName evidence="5">ATPase_AAA_core domain-containing protein</fullName>
    </submittedName>
</protein>
<evidence type="ECO:0000313" key="4">
    <source>
        <dbReference type="Proteomes" id="UP000095283"/>
    </source>
</evidence>
<dbReference type="GO" id="GO:0005741">
    <property type="term" value="C:mitochondrial outer membrane"/>
    <property type="evidence" value="ECO:0007669"/>
    <property type="project" value="TreeGrafter"/>
</dbReference>
<dbReference type="SUPFAM" id="SSF52540">
    <property type="entry name" value="P-loop containing nucleoside triphosphate hydrolases"/>
    <property type="match status" value="1"/>
</dbReference>
<evidence type="ECO:0000256" key="2">
    <source>
        <dbReference type="ARBA" id="ARBA00022840"/>
    </source>
</evidence>
<dbReference type="Gene3D" id="3.40.50.300">
    <property type="entry name" value="P-loop containing nucleotide triphosphate hydrolases"/>
    <property type="match status" value="1"/>
</dbReference>
<dbReference type="GO" id="GO:0140570">
    <property type="term" value="P:extraction of mislocalized protein from mitochondrial outer membrane"/>
    <property type="evidence" value="ECO:0007669"/>
    <property type="project" value="TreeGrafter"/>
</dbReference>
<evidence type="ECO:0000313" key="5">
    <source>
        <dbReference type="WBParaSite" id="Hba_09675"/>
    </source>
</evidence>
<dbReference type="PANTHER" id="PTHR45644">
    <property type="entry name" value="AAA ATPASE, PUTATIVE (AFU_ORTHOLOGUE AFUA_2G12920)-RELATED-RELATED"/>
    <property type="match status" value="1"/>
</dbReference>
<dbReference type="GO" id="GO:0005524">
    <property type="term" value="F:ATP binding"/>
    <property type="evidence" value="ECO:0007669"/>
    <property type="project" value="UniProtKB-KW"/>
</dbReference>
<name>A0A1I7WWU5_HETBA</name>
<evidence type="ECO:0000256" key="1">
    <source>
        <dbReference type="ARBA" id="ARBA00022741"/>
    </source>
</evidence>
<organism evidence="4 5">
    <name type="scientific">Heterorhabditis bacteriophora</name>
    <name type="common">Entomopathogenic nematode worm</name>
    <dbReference type="NCBI Taxonomy" id="37862"/>
    <lineage>
        <taxon>Eukaryota</taxon>
        <taxon>Metazoa</taxon>
        <taxon>Ecdysozoa</taxon>
        <taxon>Nematoda</taxon>
        <taxon>Chromadorea</taxon>
        <taxon>Rhabditida</taxon>
        <taxon>Rhabditina</taxon>
        <taxon>Rhabditomorpha</taxon>
        <taxon>Strongyloidea</taxon>
        <taxon>Heterorhabditidae</taxon>
        <taxon>Heterorhabditis</taxon>
    </lineage>
</organism>
<keyword evidence="2" id="KW-0067">ATP-binding</keyword>